<comment type="caution">
    <text evidence="1">The sequence shown here is derived from an EMBL/GenBank/DDBJ whole genome shotgun (WGS) entry which is preliminary data.</text>
</comment>
<proteinExistence type="predicted"/>
<keyword evidence="2" id="KW-1185">Reference proteome</keyword>
<dbReference type="Gene3D" id="3.10.450.50">
    <property type="match status" value="1"/>
</dbReference>
<dbReference type="EMBL" id="BKAJ01000169">
    <property type="protein sequence ID" value="GEP60545.1"/>
    <property type="molecule type" value="Genomic_DNA"/>
</dbReference>
<reference evidence="1 2" key="1">
    <citation type="submission" date="2019-07" db="EMBL/GenBank/DDBJ databases">
        <title>Whole genome shotgun sequence of Reyranella soli NBRC 108950.</title>
        <authorList>
            <person name="Hosoyama A."/>
            <person name="Uohara A."/>
            <person name="Ohji S."/>
            <person name="Ichikawa N."/>
        </authorList>
    </citation>
    <scope>NUCLEOTIDE SEQUENCE [LARGE SCALE GENOMIC DNA]</scope>
    <source>
        <strain evidence="1 2">NBRC 108950</strain>
    </source>
</reference>
<organism evidence="1 2">
    <name type="scientific">Reyranella soli</name>
    <dbReference type="NCBI Taxonomy" id="1230389"/>
    <lineage>
        <taxon>Bacteria</taxon>
        <taxon>Pseudomonadati</taxon>
        <taxon>Pseudomonadota</taxon>
        <taxon>Alphaproteobacteria</taxon>
        <taxon>Hyphomicrobiales</taxon>
        <taxon>Reyranellaceae</taxon>
        <taxon>Reyranella</taxon>
    </lineage>
</organism>
<dbReference type="InterPro" id="IPR032710">
    <property type="entry name" value="NTF2-like_dom_sf"/>
</dbReference>
<protein>
    <recommendedName>
        <fullName evidence="3">SnoaL-like domain-containing protein</fullName>
    </recommendedName>
</protein>
<dbReference type="Proteomes" id="UP000321058">
    <property type="component" value="Unassembled WGS sequence"/>
</dbReference>
<dbReference type="SUPFAM" id="SSF54427">
    <property type="entry name" value="NTF2-like"/>
    <property type="match status" value="1"/>
</dbReference>
<accession>A0A512NNM4</accession>
<gene>
    <name evidence="1" type="ORF">RSO01_77110</name>
</gene>
<dbReference type="OrthoDB" id="1492879at2"/>
<evidence type="ECO:0000313" key="2">
    <source>
        <dbReference type="Proteomes" id="UP000321058"/>
    </source>
</evidence>
<evidence type="ECO:0000313" key="1">
    <source>
        <dbReference type="EMBL" id="GEP60545.1"/>
    </source>
</evidence>
<dbReference type="AlphaFoldDB" id="A0A512NNM4"/>
<evidence type="ECO:0008006" key="3">
    <source>
        <dbReference type="Google" id="ProtNLM"/>
    </source>
</evidence>
<name>A0A512NNM4_9HYPH</name>
<sequence>MQGLMKMMPDGHYDLKCWATDTQRNNAIAYATFIATHTGPGGPPPTGKSSRSDDVYCMSFEGEKISHMTKIWNAGWALKELGWA</sequence>